<dbReference type="PANTHER" id="PTHR30203:SF24">
    <property type="entry name" value="BLR4935 PROTEIN"/>
    <property type="match status" value="1"/>
</dbReference>
<name>A0A518CHC3_9PLAN</name>
<feature type="chain" id="PRO_5022143394" evidence="2">
    <location>
        <begin position="25"/>
        <end position="444"/>
    </location>
</feature>
<dbReference type="AlphaFoldDB" id="A0A518CHC3"/>
<evidence type="ECO:0000313" key="3">
    <source>
        <dbReference type="EMBL" id="QDU78627.1"/>
    </source>
</evidence>
<dbReference type="Gene3D" id="1.20.1600.10">
    <property type="entry name" value="Outer membrane efflux proteins (OEP)"/>
    <property type="match status" value="1"/>
</dbReference>
<dbReference type="PANTHER" id="PTHR30203">
    <property type="entry name" value="OUTER MEMBRANE CATION EFFLUX PROTEIN"/>
    <property type="match status" value="1"/>
</dbReference>
<dbReference type="EMBL" id="CP036281">
    <property type="protein sequence ID" value="QDU78627.1"/>
    <property type="molecule type" value="Genomic_DNA"/>
</dbReference>
<proteinExistence type="inferred from homology"/>
<sequence precursor="true">MILRLTNSFVVCLFAGLFLNSALAQDPAPQELRIPDAPPGVGEGDRSSSVRLSLQHLQQLAMEHNPTLAQARAETWKANGQFVQAGLKPNPNIYYTGDEIGNEGAAGLHGAYVSQEFVTGGKLYLASQIYALRQRGANWERTAQIYRVENNVRAEYFQIIVAERLLQLSMEVRQIAESSLKTAQDRVRQGESSKIDQLQAKIELQKALVLNRNAQAEYDAAWNRMQAVIGWNGLAPQPLDEDIEMGTPELEWETTRDRLLSLSPQVQQAQARAASAMAKYNRAVVEPTPNVTVQAGAGYDYGTEDAFGRVQVGMPIPIFNKNQGNIRTAHGEWIRSCREVERLKLQLARNLAEEFKKYVASRAQLELYRGELIPASAETLELSQKAFEAGQLNYLQLLTAQRTFTETNIDFVRTKNVLWQSQIAIDGLLLTDGLQAPKESVNAD</sequence>
<dbReference type="Pfam" id="PF02321">
    <property type="entry name" value="OEP"/>
    <property type="match status" value="2"/>
</dbReference>
<dbReference type="InterPro" id="IPR003423">
    <property type="entry name" value="OMP_efflux"/>
</dbReference>
<keyword evidence="2" id="KW-0732">Signal</keyword>
<keyword evidence="4" id="KW-1185">Reference proteome</keyword>
<evidence type="ECO:0000313" key="4">
    <source>
        <dbReference type="Proteomes" id="UP000317178"/>
    </source>
</evidence>
<dbReference type="SUPFAM" id="SSF56954">
    <property type="entry name" value="Outer membrane efflux proteins (OEP)"/>
    <property type="match status" value="1"/>
</dbReference>
<protein>
    <submittedName>
        <fullName evidence="3">Cobalt-zinc-cadmium resistance protein CzcC</fullName>
    </submittedName>
</protein>
<dbReference type="KEGG" id="plon:Pla110_03310"/>
<feature type="signal peptide" evidence="2">
    <location>
        <begin position="1"/>
        <end position="24"/>
    </location>
</feature>
<evidence type="ECO:0000256" key="1">
    <source>
        <dbReference type="ARBA" id="ARBA00007613"/>
    </source>
</evidence>
<accession>A0A518CHC3</accession>
<evidence type="ECO:0000256" key="2">
    <source>
        <dbReference type="SAM" id="SignalP"/>
    </source>
</evidence>
<dbReference type="GO" id="GO:0015562">
    <property type="term" value="F:efflux transmembrane transporter activity"/>
    <property type="evidence" value="ECO:0007669"/>
    <property type="project" value="InterPro"/>
</dbReference>
<comment type="similarity">
    <text evidence="1">Belongs to the outer membrane factor (OMF) (TC 1.B.17) family.</text>
</comment>
<dbReference type="Proteomes" id="UP000317178">
    <property type="component" value="Chromosome"/>
</dbReference>
<dbReference type="InterPro" id="IPR010131">
    <property type="entry name" value="MdtP/NodT-like"/>
</dbReference>
<organism evidence="3 4">
    <name type="scientific">Polystyrenella longa</name>
    <dbReference type="NCBI Taxonomy" id="2528007"/>
    <lineage>
        <taxon>Bacteria</taxon>
        <taxon>Pseudomonadati</taxon>
        <taxon>Planctomycetota</taxon>
        <taxon>Planctomycetia</taxon>
        <taxon>Planctomycetales</taxon>
        <taxon>Planctomycetaceae</taxon>
        <taxon>Polystyrenella</taxon>
    </lineage>
</organism>
<gene>
    <name evidence="3" type="primary">czcC_2</name>
    <name evidence="3" type="ORF">Pla110_03310</name>
</gene>
<reference evidence="3 4" key="1">
    <citation type="submission" date="2019-02" db="EMBL/GenBank/DDBJ databases">
        <title>Deep-cultivation of Planctomycetes and their phenomic and genomic characterization uncovers novel biology.</title>
        <authorList>
            <person name="Wiegand S."/>
            <person name="Jogler M."/>
            <person name="Boedeker C."/>
            <person name="Pinto D."/>
            <person name="Vollmers J."/>
            <person name="Rivas-Marin E."/>
            <person name="Kohn T."/>
            <person name="Peeters S.H."/>
            <person name="Heuer A."/>
            <person name="Rast P."/>
            <person name="Oberbeckmann S."/>
            <person name="Bunk B."/>
            <person name="Jeske O."/>
            <person name="Meyerdierks A."/>
            <person name="Storesund J.E."/>
            <person name="Kallscheuer N."/>
            <person name="Luecker S."/>
            <person name="Lage O.M."/>
            <person name="Pohl T."/>
            <person name="Merkel B.J."/>
            <person name="Hornburger P."/>
            <person name="Mueller R.-W."/>
            <person name="Bruemmer F."/>
            <person name="Labrenz M."/>
            <person name="Spormann A.M."/>
            <person name="Op den Camp H."/>
            <person name="Overmann J."/>
            <person name="Amann R."/>
            <person name="Jetten M.S.M."/>
            <person name="Mascher T."/>
            <person name="Medema M.H."/>
            <person name="Devos D.P."/>
            <person name="Kaster A.-K."/>
            <person name="Ovreas L."/>
            <person name="Rohde M."/>
            <person name="Galperin M.Y."/>
            <person name="Jogler C."/>
        </authorList>
    </citation>
    <scope>NUCLEOTIDE SEQUENCE [LARGE SCALE GENOMIC DNA]</scope>
    <source>
        <strain evidence="3 4">Pla110</strain>
    </source>
</reference>